<proteinExistence type="predicted"/>
<protein>
    <recommendedName>
        <fullName evidence="3">Reverse transcriptase Ty1/copia-type domain-containing protein</fullName>
    </recommendedName>
</protein>
<name>A0A2N9IA68_FAGSY</name>
<evidence type="ECO:0008006" key="3">
    <source>
        <dbReference type="Google" id="ProtNLM"/>
    </source>
</evidence>
<dbReference type="EMBL" id="OIVN01005165">
    <property type="protein sequence ID" value="SPD21185.1"/>
    <property type="molecule type" value="Genomic_DNA"/>
</dbReference>
<feature type="compositionally biased region" description="Basic and acidic residues" evidence="1">
    <location>
        <begin position="125"/>
        <end position="148"/>
    </location>
</feature>
<evidence type="ECO:0000256" key="1">
    <source>
        <dbReference type="SAM" id="MobiDB-lite"/>
    </source>
</evidence>
<evidence type="ECO:0000313" key="2">
    <source>
        <dbReference type="EMBL" id="SPD21185.1"/>
    </source>
</evidence>
<feature type="compositionally biased region" description="Low complexity" evidence="1">
    <location>
        <begin position="56"/>
        <end position="65"/>
    </location>
</feature>
<reference evidence="2" key="1">
    <citation type="submission" date="2018-02" db="EMBL/GenBank/DDBJ databases">
        <authorList>
            <person name="Cohen D.B."/>
            <person name="Kent A.D."/>
        </authorList>
    </citation>
    <scope>NUCLEOTIDE SEQUENCE</scope>
</reference>
<feature type="region of interest" description="Disordered" evidence="1">
    <location>
        <begin position="1"/>
        <end position="148"/>
    </location>
</feature>
<feature type="compositionally biased region" description="Polar residues" evidence="1">
    <location>
        <begin position="114"/>
        <end position="124"/>
    </location>
</feature>
<accession>A0A2N9IA68</accession>
<feature type="compositionally biased region" description="Basic and acidic residues" evidence="1">
    <location>
        <begin position="80"/>
        <end position="91"/>
    </location>
</feature>
<sequence length="228" mass="26085">MVKPKRARGSEREKKRKSQATKARRKTTRKTSESLFRSSESDPQILKRQRSVSEKSAGSSSNFSRRSLDMVGSAGARTPRWFEFRSDAAVDRRRRNSLSSSSSSTERFFEMPRSASSSNQVDSSENVKDQVDEPQDEEKALPPTKNEELPKSWNVVHSHPKELIIGEVERGVSTRSKLKNICNNMAFLSQIEPKNINEAIEDESWILAMQEELNQFERNKVWTLAPRP</sequence>
<organism evidence="2">
    <name type="scientific">Fagus sylvatica</name>
    <name type="common">Beechnut</name>
    <dbReference type="NCBI Taxonomy" id="28930"/>
    <lineage>
        <taxon>Eukaryota</taxon>
        <taxon>Viridiplantae</taxon>
        <taxon>Streptophyta</taxon>
        <taxon>Embryophyta</taxon>
        <taxon>Tracheophyta</taxon>
        <taxon>Spermatophyta</taxon>
        <taxon>Magnoliopsida</taxon>
        <taxon>eudicotyledons</taxon>
        <taxon>Gunneridae</taxon>
        <taxon>Pentapetalae</taxon>
        <taxon>rosids</taxon>
        <taxon>fabids</taxon>
        <taxon>Fagales</taxon>
        <taxon>Fagaceae</taxon>
        <taxon>Fagus</taxon>
    </lineage>
</organism>
<feature type="compositionally biased region" description="Polar residues" evidence="1">
    <location>
        <begin position="33"/>
        <end position="42"/>
    </location>
</feature>
<dbReference type="AlphaFoldDB" id="A0A2N9IA68"/>
<feature type="compositionally biased region" description="Basic residues" evidence="1">
    <location>
        <begin position="14"/>
        <end position="29"/>
    </location>
</feature>
<gene>
    <name evidence="2" type="ORF">FSB_LOCUS49067</name>
</gene>